<dbReference type="PROSITE" id="PS50104">
    <property type="entry name" value="TIR"/>
    <property type="match status" value="1"/>
</dbReference>
<feature type="non-terminal residue" evidence="6">
    <location>
        <position position="1"/>
    </location>
</feature>
<organism evidence="6 7">
    <name type="scientific">Trifolium medium</name>
    <dbReference type="NCBI Taxonomy" id="97028"/>
    <lineage>
        <taxon>Eukaryota</taxon>
        <taxon>Viridiplantae</taxon>
        <taxon>Streptophyta</taxon>
        <taxon>Embryophyta</taxon>
        <taxon>Tracheophyta</taxon>
        <taxon>Spermatophyta</taxon>
        <taxon>Magnoliopsida</taxon>
        <taxon>eudicotyledons</taxon>
        <taxon>Gunneridae</taxon>
        <taxon>Pentapetalae</taxon>
        <taxon>rosids</taxon>
        <taxon>fabids</taxon>
        <taxon>Fabales</taxon>
        <taxon>Fabaceae</taxon>
        <taxon>Papilionoideae</taxon>
        <taxon>50 kb inversion clade</taxon>
        <taxon>NPAAA clade</taxon>
        <taxon>Hologalegina</taxon>
        <taxon>IRL clade</taxon>
        <taxon>Trifolieae</taxon>
        <taxon>Trifolium</taxon>
    </lineage>
</organism>
<evidence type="ECO:0000313" key="7">
    <source>
        <dbReference type="Proteomes" id="UP000265520"/>
    </source>
</evidence>
<dbReference type="InterPro" id="IPR000157">
    <property type="entry name" value="TIR_dom"/>
</dbReference>
<sequence>INFSPEDTSKTFVYNLDVALAKAGIETYIDHHLHKGTTELGPELLEAIEEAHISIIVFSKNYTESSWCLNELQKIMECRTNHGQLAVPVFYDVDVRISTIS</sequence>
<proteinExistence type="predicted"/>
<dbReference type="Gene3D" id="3.40.50.10140">
    <property type="entry name" value="Toll/interleukin-1 receptor homology (TIR) domain"/>
    <property type="match status" value="1"/>
</dbReference>
<evidence type="ECO:0000259" key="5">
    <source>
        <dbReference type="PROSITE" id="PS50104"/>
    </source>
</evidence>
<dbReference type="InterPro" id="IPR035897">
    <property type="entry name" value="Toll_tir_struct_dom_sf"/>
</dbReference>
<dbReference type="Proteomes" id="UP000265520">
    <property type="component" value="Unassembled WGS sequence"/>
</dbReference>
<reference evidence="6 7" key="1">
    <citation type="journal article" date="2018" name="Front. Plant Sci.">
        <title>Red Clover (Trifolium pratense) and Zigzag Clover (T. medium) - A Picture of Genomic Similarities and Differences.</title>
        <authorList>
            <person name="Dluhosova J."/>
            <person name="Istvanek J."/>
            <person name="Nedelnik J."/>
            <person name="Repkova J."/>
        </authorList>
    </citation>
    <scope>NUCLEOTIDE SEQUENCE [LARGE SCALE GENOMIC DNA]</scope>
    <source>
        <strain evidence="7">cv. 10/8</strain>
        <tissue evidence="6">Leaf</tissue>
    </source>
</reference>
<evidence type="ECO:0000256" key="1">
    <source>
        <dbReference type="ARBA" id="ARBA00011982"/>
    </source>
</evidence>
<dbReference type="SMART" id="SM00255">
    <property type="entry name" value="TIR"/>
    <property type="match status" value="1"/>
</dbReference>
<comment type="caution">
    <text evidence="6">The sequence shown here is derived from an EMBL/GenBank/DDBJ whole genome shotgun (WGS) entry which is preliminary data.</text>
</comment>
<keyword evidence="7" id="KW-1185">Reference proteome</keyword>
<name>A0A392SDW5_9FABA</name>
<evidence type="ECO:0000256" key="2">
    <source>
        <dbReference type="ARBA" id="ARBA00022801"/>
    </source>
</evidence>
<dbReference type="AlphaFoldDB" id="A0A392SDW5"/>
<dbReference type="EC" id="3.2.2.6" evidence="1"/>
<dbReference type="GO" id="GO:0007165">
    <property type="term" value="P:signal transduction"/>
    <property type="evidence" value="ECO:0007669"/>
    <property type="project" value="InterPro"/>
</dbReference>
<keyword evidence="3" id="KW-0520">NAD</keyword>
<accession>A0A392SDW5</accession>
<comment type="catalytic activity">
    <reaction evidence="4">
        <text>NAD(+) + H2O = ADP-D-ribose + nicotinamide + H(+)</text>
        <dbReference type="Rhea" id="RHEA:16301"/>
        <dbReference type="ChEBI" id="CHEBI:15377"/>
        <dbReference type="ChEBI" id="CHEBI:15378"/>
        <dbReference type="ChEBI" id="CHEBI:17154"/>
        <dbReference type="ChEBI" id="CHEBI:57540"/>
        <dbReference type="ChEBI" id="CHEBI:57967"/>
        <dbReference type="EC" id="3.2.2.6"/>
    </reaction>
    <physiologicalReaction direction="left-to-right" evidence="4">
        <dbReference type="Rhea" id="RHEA:16302"/>
    </physiologicalReaction>
</comment>
<protein>
    <recommendedName>
        <fullName evidence="1">ADP-ribosyl cyclase/cyclic ADP-ribose hydrolase</fullName>
        <ecNumber evidence="1">3.2.2.6</ecNumber>
    </recommendedName>
</protein>
<dbReference type="PANTHER" id="PTHR32009">
    <property type="entry name" value="TMV RESISTANCE PROTEIN N-LIKE"/>
    <property type="match status" value="1"/>
</dbReference>
<dbReference type="Pfam" id="PF01582">
    <property type="entry name" value="TIR"/>
    <property type="match status" value="1"/>
</dbReference>
<dbReference type="GO" id="GO:0061809">
    <property type="term" value="F:NAD+ nucleosidase activity, cyclic ADP-ribose generating"/>
    <property type="evidence" value="ECO:0007669"/>
    <property type="project" value="UniProtKB-EC"/>
</dbReference>
<feature type="domain" description="TIR" evidence="5">
    <location>
        <begin position="1"/>
        <end position="101"/>
    </location>
</feature>
<dbReference type="SUPFAM" id="SSF52200">
    <property type="entry name" value="Toll/Interleukin receptor TIR domain"/>
    <property type="match status" value="1"/>
</dbReference>
<evidence type="ECO:0000313" key="6">
    <source>
        <dbReference type="EMBL" id="MCI46140.1"/>
    </source>
</evidence>
<dbReference type="PANTHER" id="PTHR32009:SF39">
    <property type="entry name" value="TIR DOMAIN-CONTAINING PROTEIN"/>
    <property type="match status" value="1"/>
</dbReference>
<keyword evidence="2" id="KW-0378">Hydrolase</keyword>
<dbReference type="EMBL" id="LXQA010353330">
    <property type="protein sequence ID" value="MCI46140.1"/>
    <property type="molecule type" value="Genomic_DNA"/>
</dbReference>
<evidence type="ECO:0000256" key="3">
    <source>
        <dbReference type="ARBA" id="ARBA00023027"/>
    </source>
</evidence>
<evidence type="ECO:0000256" key="4">
    <source>
        <dbReference type="ARBA" id="ARBA00047304"/>
    </source>
</evidence>